<gene>
    <name evidence="1" type="ORF">KIN20_018840</name>
</gene>
<comment type="caution">
    <text evidence="1">The sequence shown here is derived from an EMBL/GenBank/DDBJ whole genome shotgun (WGS) entry which is preliminary data.</text>
</comment>
<proteinExistence type="predicted"/>
<name>A0AAD5MKK1_PARTN</name>
<sequence length="104" mass="12293">MDDLIPSKAKRRSSRRKTFSTCIDSSRLRMHSRLPTNITYNNTAHIKNQQPNTLSGQMHKSSQVTQQYHDRTHQTIPVTFAVYASLRRRFEQAKISRFFRLIWA</sequence>
<evidence type="ECO:0000313" key="2">
    <source>
        <dbReference type="Proteomes" id="UP001196413"/>
    </source>
</evidence>
<dbReference type="Proteomes" id="UP001196413">
    <property type="component" value="Unassembled WGS sequence"/>
</dbReference>
<evidence type="ECO:0000313" key="1">
    <source>
        <dbReference type="EMBL" id="KAJ1359990.1"/>
    </source>
</evidence>
<dbReference type="AlphaFoldDB" id="A0AAD5MKK1"/>
<dbReference type="EMBL" id="JAHQIW010003753">
    <property type="protein sequence ID" value="KAJ1359990.1"/>
    <property type="molecule type" value="Genomic_DNA"/>
</dbReference>
<reference evidence="1" key="1">
    <citation type="submission" date="2021-06" db="EMBL/GenBank/DDBJ databases">
        <title>Parelaphostrongylus tenuis whole genome reference sequence.</title>
        <authorList>
            <person name="Garwood T.J."/>
            <person name="Larsen P.A."/>
            <person name="Fountain-Jones N.M."/>
            <person name="Garbe J.R."/>
            <person name="Macchietto M.G."/>
            <person name="Kania S.A."/>
            <person name="Gerhold R.W."/>
            <person name="Richards J.E."/>
            <person name="Wolf T.M."/>
        </authorList>
    </citation>
    <scope>NUCLEOTIDE SEQUENCE</scope>
    <source>
        <strain evidence="1">MNPRO001-30</strain>
        <tissue evidence="1">Meninges</tissue>
    </source>
</reference>
<organism evidence="1 2">
    <name type="scientific">Parelaphostrongylus tenuis</name>
    <name type="common">Meningeal worm</name>
    <dbReference type="NCBI Taxonomy" id="148309"/>
    <lineage>
        <taxon>Eukaryota</taxon>
        <taxon>Metazoa</taxon>
        <taxon>Ecdysozoa</taxon>
        <taxon>Nematoda</taxon>
        <taxon>Chromadorea</taxon>
        <taxon>Rhabditida</taxon>
        <taxon>Rhabditina</taxon>
        <taxon>Rhabditomorpha</taxon>
        <taxon>Strongyloidea</taxon>
        <taxon>Metastrongylidae</taxon>
        <taxon>Parelaphostrongylus</taxon>
    </lineage>
</organism>
<accession>A0AAD5MKK1</accession>
<protein>
    <submittedName>
        <fullName evidence="1">Uncharacterized protein</fullName>
    </submittedName>
</protein>
<keyword evidence="2" id="KW-1185">Reference proteome</keyword>